<dbReference type="SUPFAM" id="SSF53335">
    <property type="entry name" value="S-adenosyl-L-methionine-dependent methyltransferases"/>
    <property type="match status" value="1"/>
</dbReference>
<gene>
    <name evidence="2" type="ORF">GCM10007875_18650</name>
</gene>
<dbReference type="CDD" id="cd02440">
    <property type="entry name" value="AdoMet_MTases"/>
    <property type="match status" value="1"/>
</dbReference>
<dbReference type="EMBL" id="BSOJ01000018">
    <property type="protein sequence ID" value="GLR26775.1"/>
    <property type="molecule type" value="Genomic_DNA"/>
</dbReference>
<feature type="domain" description="Methyltransferase type 11" evidence="1">
    <location>
        <begin position="95"/>
        <end position="142"/>
    </location>
</feature>
<comment type="caution">
    <text evidence="2">The sequence shown here is derived from an EMBL/GenBank/DDBJ whole genome shotgun (WGS) entry which is preliminary data.</text>
</comment>
<proteinExistence type="predicted"/>
<accession>A0ABQ5YTQ5</accession>
<sequence>MIPSEPLDDLNELQLQMLTLDAWLSGPRGRYIVRREQQWMDATVPDLFGFRAVQLGTRMLDGLRENRIPHRAYLTQGLAASHPLDATPLSPPDCVANFLELPFESQSLDLIVMPHVLEFSEDPHQLLREVERVLMPEGRVIITGFNPMSAWGLHHGLFKRWGKIWPDGCQPLHISRLKDWLKLLSFEPELGRFGCYRLPFASEKKLERMDFMEKAGDRWWPVCGAVYFVCAVKRVRGMRLVGPAFKQKRLSVKNLKPAASQQLINQKPDDGHTPCS</sequence>
<evidence type="ECO:0000259" key="1">
    <source>
        <dbReference type="Pfam" id="PF08241"/>
    </source>
</evidence>
<evidence type="ECO:0000313" key="3">
    <source>
        <dbReference type="Proteomes" id="UP001156664"/>
    </source>
</evidence>
<keyword evidence="3" id="KW-1185">Reference proteome</keyword>
<name>A0ABQ5YTQ5_9BURK</name>
<dbReference type="Pfam" id="PF08241">
    <property type="entry name" value="Methyltransf_11"/>
    <property type="match status" value="1"/>
</dbReference>
<dbReference type="Proteomes" id="UP001156664">
    <property type="component" value="Unassembled WGS sequence"/>
</dbReference>
<evidence type="ECO:0000313" key="2">
    <source>
        <dbReference type="EMBL" id="GLR26775.1"/>
    </source>
</evidence>
<reference evidence="3" key="1">
    <citation type="journal article" date="2019" name="Int. J. Syst. Evol. Microbiol.">
        <title>The Global Catalogue of Microorganisms (GCM) 10K type strain sequencing project: providing services to taxonomists for standard genome sequencing and annotation.</title>
        <authorList>
            <consortium name="The Broad Institute Genomics Platform"/>
            <consortium name="The Broad Institute Genome Sequencing Center for Infectious Disease"/>
            <person name="Wu L."/>
            <person name="Ma J."/>
        </authorList>
    </citation>
    <scope>NUCLEOTIDE SEQUENCE [LARGE SCALE GENOMIC DNA]</scope>
    <source>
        <strain evidence="3">NBRC 105857</strain>
    </source>
</reference>
<organism evidence="2 3">
    <name type="scientific">Limnobacter litoralis</name>
    <dbReference type="NCBI Taxonomy" id="481366"/>
    <lineage>
        <taxon>Bacteria</taxon>
        <taxon>Pseudomonadati</taxon>
        <taxon>Pseudomonadota</taxon>
        <taxon>Betaproteobacteria</taxon>
        <taxon>Burkholderiales</taxon>
        <taxon>Burkholderiaceae</taxon>
        <taxon>Limnobacter</taxon>
    </lineage>
</organism>
<dbReference type="InterPro" id="IPR029063">
    <property type="entry name" value="SAM-dependent_MTases_sf"/>
</dbReference>
<dbReference type="InterPro" id="IPR013216">
    <property type="entry name" value="Methyltransf_11"/>
</dbReference>
<dbReference type="Gene3D" id="3.40.50.150">
    <property type="entry name" value="Vaccinia Virus protein VP39"/>
    <property type="match status" value="1"/>
</dbReference>
<protein>
    <recommendedName>
        <fullName evidence="1">Methyltransferase type 11 domain-containing protein</fullName>
    </recommendedName>
</protein>